<organism evidence="5 6">
    <name type="scientific">Leptospira ognonensis</name>
    <dbReference type="NCBI Taxonomy" id="2484945"/>
    <lineage>
        <taxon>Bacteria</taxon>
        <taxon>Pseudomonadati</taxon>
        <taxon>Spirochaetota</taxon>
        <taxon>Spirochaetia</taxon>
        <taxon>Leptospirales</taxon>
        <taxon>Leptospiraceae</taxon>
        <taxon>Leptospira</taxon>
    </lineage>
</organism>
<dbReference type="GO" id="GO:0000160">
    <property type="term" value="P:phosphorelay signal transduction system"/>
    <property type="evidence" value="ECO:0007669"/>
    <property type="project" value="InterPro"/>
</dbReference>
<dbReference type="PROSITE" id="PS50110">
    <property type="entry name" value="RESPONSE_REGULATORY"/>
    <property type="match status" value="1"/>
</dbReference>
<keyword evidence="1 5" id="KW-0238">DNA-binding</keyword>
<protein>
    <submittedName>
        <fullName evidence="5">DNA-binding response regulator</fullName>
    </submittedName>
</protein>
<keyword evidence="6" id="KW-1185">Reference proteome</keyword>
<feature type="domain" description="HTH luxR-type" evidence="3">
    <location>
        <begin position="140"/>
        <end position="205"/>
    </location>
</feature>
<dbReference type="GO" id="GO:0003677">
    <property type="term" value="F:DNA binding"/>
    <property type="evidence" value="ECO:0007669"/>
    <property type="project" value="UniProtKB-KW"/>
</dbReference>
<feature type="domain" description="Response regulatory" evidence="4">
    <location>
        <begin position="2"/>
        <end position="116"/>
    </location>
</feature>
<dbReference type="InterPro" id="IPR039420">
    <property type="entry name" value="WalR-like"/>
</dbReference>
<dbReference type="SUPFAM" id="SSF52172">
    <property type="entry name" value="CheY-like"/>
    <property type="match status" value="1"/>
</dbReference>
<evidence type="ECO:0000256" key="2">
    <source>
        <dbReference type="PROSITE-ProRule" id="PRU00169"/>
    </source>
</evidence>
<dbReference type="GO" id="GO:0006355">
    <property type="term" value="P:regulation of DNA-templated transcription"/>
    <property type="evidence" value="ECO:0007669"/>
    <property type="project" value="InterPro"/>
</dbReference>
<dbReference type="OrthoDB" id="9779069at2"/>
<dbReference type="InterPro" id="IPR001789">
    <property type="entry name" value="Sig_transdc_resp-reg_receiver"/>
</dbReference>
<dbReference type="EMBL" id="RQGD01000020">
    <property type="protein sequence ID" value="TGL61312.1"/>
    <property type="molecule type" value="Genomic_DNA"/>
</dbReference>
<dbReference type="PANTHER" id="PTHR43214:SF43">
    <property type="entry name" value="TWO-COMPONENT RESPONSE REGULATOR"/>
    <property type="match status" value="1"/>
</dbReference>
<dbReference type="CDD" id="cd06170">
    <property type="entry name" value="LuxR_C_like"/>
    <property type="match status" value="1"/>
</dbReference>
<dbReference type="SMART" id="SM00421">
    <property type="entry name" value="HTH_LUXR"/>
    <property type="match status" value="1"/>
</dbReference>
<dbReference type="PROSITE" id="PS00622">
    <property type="entry name" value="HTH_LUXR_1"/>
    <property type="match status" value="1"/>
</dbReference>
<dbReference type="Gene3D" id="1.10.10.10">
    <property type="entry name" value="Winged helix-like DNA-binding domain superfamily/Winged helix DNA-binding domain"/>
    <property type="match status" value="1"/>
</dbReference>
<name>A0A4R9K559_9LEPT</name>
<evidence type="ECO:0000256" key="1">
    <source>
        <dbReference type="ARBA" id="ARBA00023125"/>
    </source>
</evidence>
<dbReference type="SMART" id="SM00448">
    <property type="entry name" value="REC"/>
    <property type="match status" value="1"/>
</dbReference>
<evidence type="ECO:0000259" key="3">
    <source>
        <dbReference type="PROSITE" id="PS50043"/>
    </source>
</evidence>
<dbReference type="RefSeq" id="WP_135622952.1">
    <property type="nucleotide sequence ID" value="NZ_RQGD01000020.1"/>
</dbReference>
<dbReference type="PANTHER" id="PTHR43214">
    <property type="entry name" value="TWO-COMPONENT RESPONSE REGULATOR"/>
    <property type="match status" value="1"/>
</dbReference>
<evidence type="ECO:0000313" key="5">
    <source>
        <dbReference type="EMBL" id="TGL61312.1"/>
    </source>
</evidence>
<dbReference type="AlphaFoldDB" id="A0A4R9K559"/>
<evidence type="ECO:0000259" key="4">
    <source>
        <dbReference type="PROSITE" id="PS50110"/>
    </source>
</evidence>
<proteinExistence type="predicted"/>
<gene>
    <name evidence="5" type="ORF">EHQ58_05920</name>
</gene>
<dbReference type="InterPro" id="IPR011006">
    <property type="entry name" value="CheY-like_superfamily"/>
</dbReference>
<dbReference type="Pfam" id="PF00072">
    <property type="entry name" value="Response_reg"/>
    <property type="match status" value="1"/>
</dbReference>
<dbReference type="Proteomes" id="UP000297693">
    <property type="component" value="Unassembled WGS sequence"/>
</dbReference>
<accession>A0A4R9K559</accession>
<feature type="modified residue" description="4-aspartylphosphate" evidence="2">
    <location>
        <position position="51"/>
    </location>
</feature>
<dbReference type="InterPro" id="IPR000792">
    <property type="entry name" value="Tscrpt_reg_LuxR_C"/>
</dbReference>
<comment type="caution">
    <text evidence="5">The sequence shown here is derived from an EMBL/GenBank/DDBJ whole genome shotgun (WGS) entry which is preliminary data.</text>
</comment>
<reference evidence="5" key="1">
    <citation type="journal article" date="2019" name="PLoS Negl. Trop. Dis.">
        <title>Revisiting the worldwide diversity of Leptospira species in the environment.</title>
        <authorList>
            <person name="Vincent A.T."/>
            <person name="Schiettekatte O."/>
            <person name="Bourhy P."/>
            <person name="Veyrier F.J."/>
            <person name="Picardeau M."/>
        </authorList>
    </citation>
    <scope>NUCLEOTIDE SEQUENCE [LARGE SCALE GENOMIC DNA]</scope>
    <source>
        <strain evidence="5">201702476</strain>
    </source>
</reference>
<evidence type="ECO:0000313" key="6">
    <source>
        <dbReference type="Proteomes" id="UP000297693"/>
    </source>
</evidence>
<dbReference type="PROSITE" id="PS50043">
    <property type="entry name" value="HTH_LUXR_2"/>
    <property type="match status" value="1"/>
</dbReference>
<sequence length="207" mass="23055">MIFDFVEDDTNFAGRMHEILNPMAEEIRIFESAESYLASKTQSLAEILFVDIVLPGLSGIELTKIIREKHPDLKIVVLSAMDSDEILFQALKSGAIGYVLKSDLEKLPSLTAEIIAGGAVITSTLALRVLKSFHEPQTNAKDGFESLTTREKDILTELISGQSVREVAIELDLSLHTVQTHTKNIYKKLQVNNRIQLIRRASDLGFD</sequence>
<dbReference type="SUPFAM" id="SSF46894">
    <property type="entry name" value="C-terminal effector domain of the bipartite response regulators"/>
    <property type="match status" value="1"/>
</dbReference>
<keyword evidence="2" id="KW-0597">Phosphoprotein</keyword>
<dbReference type="Gene3D" id="3.40.50.2300">
    <property type="match status" value="1"/>
</dbReference>
<dbReference type="InterPro" id="IPR036388">
    <property type="entry name" value="WH-like_DNA-bd_sf"/>
</dbReference>
<dbReference type="Pfam" id="PF00196">
    <property type="entry name" value="GerE"/>
    <property type="match status" value="1"/>
</dbReference>
<dbReference type="InterPro" id="IPR016032">
    <property type="entry name" value="Sig_transdc_resp-reg_C-effctor"/>
</dbReference>
<dbReference type="CDD" id="cd00156">
    <property type="entry name" value="REC"/>
    <property type="match status" value="1"/>
</dbReference>
<dbReference type="PRINTS" id="PR00038">
    <property type="entry name" value="HTHLUXR"/>
</dbReference>